<dbReference type="GO" id="GO:0005737">
    <property type="term" value="C:cytoplasm"/>
    <property type="evidence" value="ECO:0007669"/>
    <property type="project" value="InterPro"/>
</dbReference>
<dbReference type="Pfam" id="PF00285">
    <property type="entry name" value="Citrate_synt"/>
    <property type="match status" value="1"/>
</dbReference>
<sequence>MAKQLSGAGLRGQVAGKTALSTVGKSGSGLTYRGYDIKDLASHCQFEEVAYLILKGKLPNQRELDDYKTKLIGLRALPQALKDVLERIPAAAHPMDVLRTGCSMLGNLETEQDFSQQQEATDRMLACFPSIICYWYRYSHDGVRINTQTHDDSIGGHFLHMLHDGAPKTLHEQVMHVSLILYAEHEFNASTFTARVCASTLSDIHSCVTGAIGSLRGPLHGGANEAAMEMIEKFTSADDAEKQMLGMLERKEKIMGFGHAIYSESDPRNAIIKGWAEKLAQDTGDTVLYPVSVRCEEVMWREKKLFCNADFFHASAYNFMGIPTKLFTPIFVMSRLTGWAAHIMEQRADNRIIRPSAEYTGEALRSVPPIAQRD</sequence>
<evidence type="ECO:0000256" key="9">
    <source>
        <dbReference type="PIRSR" id="PIRSR001369-1"/>
    </source>
</evidence>
<dbReference type="OrthoDB" id="9800864at2"/>
<evidence type="ECO:0000256" key="3">
    <source>
        <dbReference type="ARBA" id="ARBA00010566"/>
    </source>
</evidence>
<evidence type="ECO:0000256" key="2">
    <source>
        <dbReference type="ARBA" id="ARBA00005026"/>
    </source>
</evidence>
<dbReference type="GO" id="GO:0036440">
    <property type="term" value="F:citrate synthase activity"/>
    <property type="evidence" value="ECO:0007669"/>
    <property type="project" value="UniProtKB-EC"/>
</dbReference>
<dbReference type="InterPro" id="IPR024176">
    <property type="entry name" value="Citrate_synthase_bac-typ"/>
</dbReference>
<reference evidence="11" key="1">
    <citation type="submission" date="2018-08" db="EMBL/GenBank/DDBJ databases">
        <authorList>
            <person name="Zhang J."/>
            <person name="Du Z.-J."/>
        </authorList>
    </citation>
    <scope>NUCLEOTIDE SEQUENCE [LARGE SCALE GENOMIC DNA]</scope>
    <source>
        <strain evidence="11">KCTC 52655</strain>
    </source>
</reference>
<dbReference type="FunFam" id="1.10.230.10:FF:000003">
    <property type="entry name" value="Citrate synthase"/>
    <property type="match status" value="1"/>
</dbReference>
<keyword evidence="10" id="KW-0012">Acyltransferase</keyword>
<feature type="active site" evidence="9">
    <location>
        <position position="259"/>
    </location>
</feature>
<dbReference type="RefSeq" id="WP_115591284.1">
    <property type="nucleotide sequence ID" value="NZ_QRHA01000001.1"/>
</dbReference>
<comment type="caution">
    <text evidence="10">The sequence shown here is derived from an EMBL/GenBank/DDBJ whole genome shotgun (WGS) entry which is preliminary data.</text>
</comment>
<dbReference type="Gene3D" id="1.10.230.10">
    <property type="entry name" value="Cytochrome P450-Terp, domain 2"/>
    <property type="match status" value="1"/>
</dbReference>
<evidence type="ECO:0000256" key="5">
    <source>
        <dbReference type="ARBA" id="ARBA00022679"/>
    </source>
</evidence>
<dbReference type="InterPro" id="IPR036969">
    <property type="entry name" value="Citrate_synthase_sf"/>
</dbReference>
<keyword evidence="4" id="KW-0816">Tricarboxylic acid cycle</keyword>
<dbReference type="NCBIfam" id="TIGR01800">
    <property type="entry name" value="cit_synth_II"/>
    <property type="match status" value="1"/>
</dbReference>
<dbReference type="GO" id="GO:0050440">
    <property type="term" value="F:2-methylcitrate synthase activity"/>
    <property type="evidence" value="ECO:0007669"/>
    <property type="project" value="UniProtKB-EC"/>
</dbReference>
<dbReference type="NCBIfam" id="NF009006">
    <property type="entry name" value="PRK12351.1"/>
    <property type="match status" value="1"/>
</dbReference>
<dbReference type="CDD" id="cd06108">
    <property type="entry name" value="Ec2MCS_like"/>
    <property type="match status" value="1"/>
</dbReference>
<proteinExistence type="inferred from homology"/>
<dbReference type="InterPro" id="IPR016143">
    <property type="entry name" value="Citrate_synth-like_sm_a-sub"/>
</dbReference>
<dbReference type="PANTHER" id="PTHR11739">
    <property type="entry name" value="CITRATE SYNTHASE"/>
    <property type="match status" value="1"/>
</dbReference>
<dbReference type="AlphaFoldDB" id="A0A3D8ME18"/>
<evidence type="ECO:0000256" key="7">
    <source>
        <dbReference type="ARBA" id="ARBA00049288"/>
    </source>
</evidence>
<dbReference type="GO" id="GO:0019679">
    <property type="term" value="P:propionate metabolic process, methylcitrate cycle"/>
    <property type="evidence" value="ECO:0007669"/>
    <property type="project" value="TreeGrafter"/>
</dbReference>
<dbReference type="Proteomes" id="UP000256561">
    <property type="component" value="Unassembled WGS sequence"/>
</dbReference>
<comment type="pathway">
    <text evidence="2">Organic acid metabolism; propanoate degradation.</text>
</comment>
<comment type="catalytic activity">
    <reaction evidence="6">
        <text>propanoyl-CoA + oxaloacetate + H2O = (2S,3S)-2-methylcitrate + CoA + H(+)</text>
        <dbReference type="Rhea" id="RHEA:23780"/>
        <dbReference type="ChEBI" id="CHEBI:15377"/>
        <dbReference type="ChEBI" id="CHEBI:15378"/>
        <dbReference type="ChEBI" id="CHEBI:16452"/>
        <dbReference type="ChEBI" id="CHEBI:57287"/>
        <dbReference type="ChEBI" id="CHEBI:57392"/>
        <dbReference type="ChEBI" id="CHEBI:58853"/>
        <dbReference type="EC" id="2.3.3.5"/>
    </reaction>
</comment>
<evidence type="ECO:0000313" key="10">
    <source>
        <dbReference type="EMBL" id="RDV28993.1"/>
    </source>
</evidence>
<dbReference type="InterPro" id="IPR011278">
    <property type="entry name" value="2-MeCitrate/Citrate_synth_II"/>
</dbReference>
<comment type="similarity">
    <text evidence="3 8">Belongs to the citrate synthase family.</text>
</comment>
<dbReference type="GO" id="GO:0006099">
    <property type="term" value="P:tricarboxylic acid cycle"/>
    <property type="evidence" value="ECO:0007669"/>
    <property type="project" value="UniProtKB-UniPathway"/>
</dbReference>
<evidence type="ECO:0000256" key="1">
    <source>
        <dbReference type="ARBA" id="ARBA00004751"/>
    </source>
</evidence>
<dbReference type="UniPathway" id="UPA00223">
    <property type="reaction ID" value="UER00717"/>
</dbReference>
<keyword evidence="5 8" id="KW-0808">Transferase</keyword>
<dbReference type="EMBL" id="QRHA01000001">
    <property type="protein sequence ID" value="RDV28993.1"/>
    <property type="molecule type" value="Genomic_DNA"/>
</dbReference>
<dbReference type="InterPro" id="IPR002020">
    <property type="entry name" value="Citrate_synthase"/>
</dbReference>
<keyword evidence="11" id="KW-1185">Reference proteome</keyword>
<evidence type="ECO:0000256" key="6">
    <source>
        <dbReference type="ARBA" id="ARBA00049052"/>
    </source>
</evidence>
<dbReference type="InterPro" id="IPR016142">
    <property type="entry name" value="Citrate_synth-like_lrg_a-sub"/>
</dbReference>
<evidence type="ECO:0000256" key="4">
    <source>
        <dbReference type="ARBA" id="ARBA00022532"/>
    </source>
</evidence>
<dbReference type="PANTHER" id="PTHR11739:SF25">
    <property type="entry name" value="CITRATE SYNTHASE-RELATED PROTEIN DDB_G0287281"/>
    <property type="match status" value="1"/>
</dbReference>
<gene>
    <name evidence="10" type="ORF">DXV75_00555</name>
</gene>
<dbReference type="PRINTS" id="PR00143">
    <property type="entry name" value="CITRTSNTHASE"/>
</dbReference>
<name>A0A3D8ME18_9ALTE</name>
<dbReference type="Gene3D" id="1.10.580.10">
    <property type="entry name" value="Citrate Synthase, domain 1"/>
    <property type="match status" value="1"/>
</dbReference>
<evidence type="ECO:0000256" key="8">
    <source>
        <dbReference type="PIRNR" id="PIRNR001369"/>
    </source>
</evidence>
<organism evidence="10 11">
    <name type="scientific">Alteromonas aestuariivivens</name>
    <dbReference type="NCBI Taxonomy" id="1938339"/>
    <lineage>
        <taxon>Bacteria</taxon>
        <taxon>Pseudomonadati</taxon>
        <taxon>Pseudomonadota</taxon>
        <taxon>Gammaproteobacteria</taxon>
        <taxon>Alteromonadales</taxon>
        <taxon>Alteromonadaceae</taxon>
        <taxon>Alteromonas/Salinimonas group</taxon>
        <taxon>Alteromonas</taxon>
    </lineage>
</organism>
<dbReference type="PIRSF" id="PIRSF001369">
    <property type="entry name" value="Citrate_synth"/>
    <property type="match status" value="1"/>
</dbReference>
<accession>A0A3D8ME18</accession>
<feature type="active site" evidence="9">
    <location>
        <position position="310"/>
    </location>
</feature>
<comment type="catalytic activity">
    <reaction evidence="7">
        <text>oxaloacetate + acetyl-CoA + H2O = citrate + CoA + H(+)</text>
        <dbReference type="Rhea" id="RHEA:16845"/>
        <dbReference type="ChEBI" id="CHEBI:15377"/>
        <dbReference type="ChEBI" id="CHEBI:15378"/>
        <dbReference type="ChEBI" id="CHEBI:16452"/>
        <dbReference type="ChEBI" id="CHEBI:16947"/>
        <dbReference type="ChEBI" id="CHEBI:57287"/>
        <dbReference type="ChEBI" id="CHEBI:57288"/>
        <dbReference type="EC" id="2.3.3.16"/>
    </reaction>
</comment>
<protein>
    <recommendedName>
        <fullName evidence="8">Citrate synthase</fullName>
    </recommendedName>
</protein>
<comment type="pathway">
    <text evidence="1">Carbohydrate metabolism; tricarboxylic acid cycle; isocitrate from oxaloacetate: step 1/2.</text>
</comment>
<evidence type="ECO:0000313" key="11">
    <source>
        <dbReference type="Proteomes" id="UP000256561"/>
    </source>
</evidence>
<dbReference type="GO" id="GO:0005975">
    <property type="term" value="P:carbohydrate metabolic process"/>
    <property type="evidence" value="ECO:0007669"/>
    <property type="project" value="TreeGrafter"/>
</dbReference>
<dbReference type="SUPFAM" id="SSF48256">
    <property type="entry name" value="Citrate synthase"/>
    <property type="match status" value="1"/>
</dbReference>